<dbReference type="Pfam" id="PF08546">
    <property type="entry name" value="ApbA_C"/>
    <property type="match status" value="1"/>
</dbReference>
<keyword evidence="12" id="KW-1185">Reference proteome</keyword>
<evidence type="ECO:0000256" key="4">
    <source>
        <dbReference type="ARBA" id="ARBA00019465"/>
    </source>
</evidence>
<evidence type="ECO:0000313" key="12">
    <source>
        <dbReference type="Proteomes" id="UP000689967"/>
    </source>
</evidence>
<dbReference type="PANTHER" id="PTHR43765">
    <property type="entry name" value="2-DEHYDROPANTOATE 2-REDUCTASE-RELATED"/>
    <property type="match status" value="1"/>
</dbReference>
<evidence type="ECO:0000256" key="1">
    <source>
        <dbReference type="ARBA" id="ARBA00004994"/>
    </source>
</evidence>
<dbReference type="PANTHER" id="PTHR43765:SF2">
    <property type="entry name" value="2-DEHYDROPANTOATE 2-REDUCTASE"/>
    <property type="match status" value="1"/>
</dbReference>
<sequence>MGKRIAIIGAGAVGGYAGAYMVQAGEDVTFVDMWPENVEAIRSTGLRISHIKDVPEFTVKARALHLTELQSVARQKPFDIAFICVKSYDTDWATLMVRQYLAPDGYVVSLQNCMNEETIAGLVGWGRTLGCIASSITVELAAPGHVKRASGKGGAAHTVYRVGEVHGRITDRAKEVARLTALSDSTLVTNNLWGERWSKLVTNVMGNGISAATGLISRDVLLDDRLRHFTARLGSEAIRLGQALGYGLEEILHLDPELIARAGEGDAEAVAGYDKARLAEANKPGGAAGHRPSMGQDMVKGRRTEIEYLNGFIATQAAPLGLATPANAALTALVQRIERGEIAPDPAHIHALRLN</sequence>
<evidence type="ECO:0000259" key="9">
    <source>
        <dbReference type="Pfam" id="PF02558"/>
    </source>
</evidence>
<evidence type="ECO:0000256" key="5">
    <source>
        <dbReference type="ARBA" id="ARBA00022857"/>
    </source>
</evidence>
<dbReference type="EC" id="1.1.1.169" evidence="3"/>
<feature type="domain" description="Ketopantoate reductase N-terminal" evidence="9">
    <location>
        <begin position="5"/>
        <end position="150"/>
    </location>
</feature>
<comment type="similarity">
    <text evidence="2">Belongs to the ketopantoate reductase family.</text>
</comment>
<dbReference type="InterPro" id="IPR050838">
    <property type="entry name" value="Ketopantoate_reductase"/>
</dbReference>
<reference evidence="11 12" key="1">
    <citation type="submission" date="2021-01" db="EMBL/GenBank/DDBJ databases">
        <title>Roseomonas sp. nov, a bacterium isolated from an oil production mixture in Yumen Oilfield.</title>
        <authorList>
            <person name="Wu D."/>
        </authorList>
    </citation>
    <scope>NUCLEOTIDE SEQUENCE [LARGE SCALE GENOMIC DNA]</scope>
    <source>
        <strain evidence="11 12">ROY-5-3</strain>
    </source>
</reference>
<evidence type="ECO:0000256" key="2">
    <source>
        <dbReference type="ARBA" id="ARBA00007870"/>
    </source>
</evidence>
<organism evidence="11 12">
    <name type="scientific">Falsiroseomonas oleicola</name>
    <dbReference type="NCBI Taxonomy" id="2801474"/>
    <lineage>
        <taxon>Bacteria</taxon>
        <taxon>Pseudomonadati</taxon>
        <taxon>Pseudomonadota</taxon>
        <taxon>Alphaproteobacteria</taxon>
        <taxon>Acetobacterales</taxon>
        <taxon>Roseomonadaceae</taxon>
        <taxon>Falsiroseomonas</taxon>
    </lineage>
</organism>
<dbReference type="NCBIfam" id="TIGR00745">
    <property type="entry name" value="apbA_panE"/>
    <property type="match status" value="1"/>
</dbReference>
<dbReference type="InterPro" id="IPR013752">
    <property type="entry name" value="KPA_reductase"/>
</dbReference>
<dbReference type="Pfam" id="PF02558">
    <property type="entry name" value="ApbA"/>
    <property type="match status" value="1"/>
</dbReference>
<gene>
    <name evidence="11" type="ORF">JJQ90_07535</name>
</gene>
<dbReference type="Proteomes" id="UP000689967">
    <property type="component" value="Unassembled WGS sequence"/>
</dbReference>
<evidence type="ECO:0000256" key="6">
    <source>
        <dbReference type="ARBA" id="ARBA00023002"/>
    </source>
</evidence>
<evidence type="ECO:0000259" key="10">
    <source>
        <dbReference type="Pfam" id="PF08546"/>
    </source>
</evidence>
<evidence type="ECO:0000313" key="11">
    <source>
        <dbReference type="EMBL" id="MBU8543551.1"/>
    </source>
</evidence>
<dbReference type="EMBL" id="JAERQM010000002">
    <property type="protein sequence ID" value="MBU8543551.1"/>
    <property type="molecule type" value="Genomic_DNA"/>
</dbReference>
<comment type="catalytic activity">
    <reaction evidence="8">
        <text>(R)-pantoate + NADP(+) = 2-dehydropantoate + NADPH + H(+)</text>
        <dbReference type="Rhea" id="RHEA:16233"/>
        <dbReference type="ChEBI" id="CHEBI:11561"/>
        <dbReference type="ChEBI" id="CHEBI:15378"/>
        <dbReference type="ChEBI" id="CHEBI:15980"/>
        <dbReference type="ChEBI" id="CHEBI:57783"/>
        <dbReference type="ChEBI" id="CHEBI:58349"/>
        <dbReference type="EC" id="1.1.1.169"/>
    </reaction>
</comment>
<keyword evidence="5" id="KW-0521">NADP</keyword>
<evidence type="ECO:0000256" key="3">
    <source>
        <dbReference type="ARBA" id="ARBA00013014"/>
    </source>
</evidence>
<dbReference type="InterPro" id="IPR013332">
    <property type="entry name" value="KPR_N"/>
</dbReference>
<keyword evidence="6 11" id="KW-0560">Oxidoreductase</keyword>
<dbReference type="RefSeq" id="WP_216874036.1">
    <property type="nucleotide sequence ID" value="NZ_JAERQM010000002.1"/>
</dbReference>
<name>A0ABS6H7U2_9PROT</name>
<evidence type="ECO:0000256" key="7">
    <source>
        <dbReference type="ARBA" id="ARBA00032024"/>
    </source>
</evidence>
<proteinExistence type="inferred from homology"/>
<comment type="caution">
    <text evidence="11">The sequence shown here is derived from an EMBL/GenBank/DDBJ whole genome shotgun (WGS) entry which is preliminary data.</text>
</comment>
<accession>A0ABS6H7U2</accession>
<dbReference type="InterPro" id="IPR003710">
    <property type="entry name" value="ApbA"/>
</dbReference>
<dbReference type="GO" id="GO:0008677">
    <property type="term" value="F:2-dehydropantoate 2-reductase activity"/>
    <property type="evidence" value="ECO:0007669"/>
    <property type="project" value="UniProtKB-EC"/>
</dbReference>
<protein>
    <recommendedName>
        <fullName evidence="4">2-dehydropantoate 2-reductase</fullName>
        <ecNumber evidence="3">1.1.1.169</ecNumber>
    </recommendedName>
    <alternativeName>
        <fullName evidence="7">Ketopantoate reductase</fullName>
    </alternativeName>
</protein>
<evidence type="ECO:0000256" key="8">
    <source>
        <dbReference type="ARBA" id="ARBA00048793"/>
    </source>
</evidence>
<comment type="pathway">
    <text evidence="1">Cofactor biosynthesis; (R)-pantothenate biosynthesis; (R)-pantoate from 3-methyl-2-oxobutanoate: step 2/2.</text>
</comment>
<feature type="domain" description="Ketopantoate reductase C-terminal" evidence="10">
    <location>
        <begin position="191"/>
        <end position="338"/>
    </location>
</feature>